<dbReference type="Proteomes" id="UP001189429">
    <property type="component" value="Unassembled WGS sequence"/>
</dbReference>
<feature type="signal peptide" evidence="1">
    <location>
        <begin position="1"/>
        <end position="24"/>
    </location>
</feature>
<dbReference type="EMBL" id="CAUYUJ010001621">
    <property type="protein sequence ID" value="CAK0796772.1"/>
    <property type="molecule type" value="Genomic_DNA"/>
</dbReference>
<organism evidence="2 3">
    <name type="scientific">Prorocentrum cordatum</name>
    <dbReference type="NCBI Taxonomy" id="2364126"/>
    <lineage>
        <taxon>Eukaryota</taxon>
        <taxon>Sar</taxon>
        <taxon>Alveolata</taxon>
        <taxon>Dinophyceae</taxon>
        <taxon>Prorocentrales</taxon>
        <taxon>Prorocentraceae</taxon>
        <taxon>Prorocentrum</taxon>
    </lineage>
</organism>
<accession>A0ABN9Q0Z2</accession>
<keyword evidence="3" id="KW-1185">Reference proteome</keyword>
<reference evidence="2" key="1">
    <citation type="submission" date="2023-10" db="EMBL/GenBank/DDBJ databases">
        <authorList>
            <person name="Chen Y."/>
            <person name="Shah S."/>
            <person name="Dougan E. K."/>
            <person name="Thang M."/>
            <person name="Chan C."/>
        </authorList>
    </citation>
    <scope>NUCLEOTIDE SEQUENCE [LARGE SCALE GENOMIC DNA]</scope>
</reference>
<gene>
    <name evidence="2" type="ORF">PCOR1329_LOCUS6058</name>
</gene>
<protein>
    <recommendedName>
        <fullName evidence="4">PS II complex 12 kDa extrinsic protein</fullName>
    </recommendedName>
</protein>
<evidence type="ECO:0000256" key="1">
    <source>
        <dbReference type="SAM" id="SignalP"/>
    </source>
</evidence>
<proteinExistence type="predicted"/>
<evidence type="ECO:0000313" key="2">
    <source>
        <dbReference type="EMBL" id="CAK0796772.1"/>
    </source>
</evidence>
<evidence type="ECO:0008006" key="4">
    <source>
        <dbReference type="Google" id="ProtNLM"/>
    </source>
</evidence>
<feature type="chain" id="PRO_5046492214" description="PS II complex 12 kDa extrinsic protein" evidence="1">
    <location>
        <begin position="25"/>
        <end position="110"/>
    </location>
</feature>
<evidence type="ECO:0000313" key="3">
    <source>
        <dbReference type="Proteomes" id="UP001189429"/>
    </source>
</evidence>
<keyword evidence="1" id="KW-0732">Signal</keyword>
<sequence>MENNREAPLMVPRMLLLAVSAGLGGQILPPMGIYEGRQNIRDANAGKERAITSIGGLIQSKLDINRRSKQILYAPSASTRVQRCYPSLKLLRRCWVKLAVHGHTLCAATG</sequence>
<comment type="caution">
    <text evidence="2">The sequence shown here is derived from an EMBL/GenBank/DDBJ whole genome shotgun (WGS) entry which is preliminary data.</text>
</comment>
<name>A0ABN9Q0Z2_9DINO</name>